<protein>
    <submittedName>
        <fullName evidence="5">ATPase</fullName>
    </submittedName>
</protein>
<name>A0A3N4ADH2_9MICC</name>
<evidence type="ECO:0000259" key="3">
    <source>
        <dbReference type="Pfam" id="PF20446"/>
    </source>
</evidence>
<dbReference type="AlphaFoldDB" id="A0A3N4ADH2"/>
<gene>
    <name evidence="5" type="ORF">EDL96_04405</name>
</gene>
<dbReference type="SUPFAM" id="SSF52540">
    <property type="entry name" value="P-loop containing nucleoside triphosphate hydrolases"/>
    <property type="match status" value="1"/>
</dbReference>
<accession>A0A3N4ADH2</accession>
<feature type="compositionally biased region" description="Low complexity" evidence="1">
    <location>
        <begin position="95"/>
        <end position="107"/>
    </location>
</feature>
<dbReference type="RefSeq" id="WP_123824608.1">
    <property type="nucleotide sequence ID" value="NZ_RKMF01000004.1"/>
</dbReference>
<feature type="region of interest" description="Disordered" evidence="1">
    <location>
        <begin position="86"/>
        <end position="113"/>
    </location>
</feature>
<organism evidence="5 6">
    <name type="scientific">Kocuria soli</name>
    <dbReference type="NCBI Taxonomy" id="2485125"/>
    <lineage>
        <taxon>Bacteria</taxon>
        <taxon>Bacillati</taxon>
        <taxon>Actinomycetota</taxon>
        <taxon>Actinomycetes</taxon>
        <taxon>Micrococcales</taxon>
        <taxon>Micrococcaceae</taxon>
        <taxon>Kocuria</taxon>
    </lineage>
</organism>
<dbReference type="Pfam" id="PF21117">
    <property type="entry name" value="MRB1590_C"/>
    <property type="match status" value="1"/>
</dbReference>
<feature type="domain" description="ATPase of the ABC class C-terminal" evidence="2">
    <location>
        <begin position="187"/>
        <end position="458"/>
    </location>
</feature>
<dbReference type="InterPro" id="IPR027417">
    <property type="entry name" value="P-loop_NTPase"/>
</dbReference>
<dbReference type="InterPro" id="IPR046834">
    <property type="entry name" value="ABC_ATPase_C"/>
</dbReference>
<proteinExistence type="predicted"/>
<sequence>MRDLQALHRTLQELDGQGYGGYKRLRGTYDLGDFRLRVDRVQVDPYAPPSRMRAVFSPGTLGLPSEATADRERRVATADYLARRFHSAASNGHTSPGSAPAPAPRGRWGNGGSGEEARAVVAYPCGQEILERSTVLIDDDRVEIRFEVGLPAAGRRIKGRLADRILTQRLPAILDQALTPEHRDDPALLEHVRLYTDQLALQSALTGRGLVAFIDDGAILPRRSGDSPLPLTDSAVAFRSPPSLRTTFELPSGRTVTGMGVPDGITVVVGGGYHGKSTLLSALSSGVYPHIAGDGREWVLTRDDAVAVRSEDGRAVTGVDISPFISGLPTGADTRHFTTTNASGSTSQAANLFEAIEASASVLLIDEDTSATNFMIRDDRMKRLVPDHKEPITPFVERVRPLREHTGVSTVLVAGGSGAFFDVADLVIAMDSYRPQDVTRKAHAIAADSPWGDEADASDLHLQDVAPFRARTPRIVALGSLAPSSKTKPARARGRTEIQVGKESIDLSAVNQLVDAGQTAAIARAIEQLGNTGAGNGSTARNMALERAAQEIVNGVRAHGIDSLAGASEEHPGYLVAPRQQEIQAAVNRYRPLKLANGSR</sequence>
<dbReference type="OrthoDB" id="9809999at2"/>
<dbReference type="PANTHER" id="PTHR38149:SF1">
    <property type="entry name" value="ATPASE"/>
    <property type="match status" value="1"/>
</dbReference>
<dbReference type="PANTHER" id="PTHR38149">
    <property type="entry name" value="ATPASE"/>
    <property type="match status" value="1"/>
</dbReference>
<dbReference type="Pfam" id="PF20446">
    <property type="entry name" value="ABC_N"/>
    <property type="match status" value="1"/>
</dbReference>
<evidence type="ECO:0000259" key="2">
    <source>
        <dbReference type="Pfam" id="PF09818"/>
    </source>
</evidence>
<dbReference type="InterPro" id="IPR019195">
    <property type="entry name" value="ABC_ATPase_put"/>
</dbReference>
<dbReference type="EMBL" id="RKMF01000004">
    <property type="protein sequence ID" value="ROZ64028.1"/>
    <property type="molecule type" value="Genomic_DNA"/>
</dbReference>
<feature type="domain" description="ATPase of the ABC class N-terminal" evidence="3">
    <location>
        <begin position="5"/>
        <end position="178"/>
    </location>
</feature>
<comment type="caution">
    <text evidence="5">The sequence shown here is derived from an EMBL/GenBank/DDBJ whole genome shotgun (WGS) entry which is preliminary data.</text>
</comment>
<evidence type="ECO:0000313" key="5">
    <source>
        <dbReference type="EMBL" id="ROZ64028.1"/>
    </source>
</evidence>
<evidence type="ECO:0000259" key="4">
    <source>
        <dbReference type="Pfam" id="PF21117"/>
    </source>
</evidence>
<evidence type="ECO:0000313" key="6">
    <source>
        <dbReference type="Proteomes" id="UP000270616"/>
    </source>
</evidence>
<dbReference type="Pfam" id="PF09818">
    <property type="entry name" value="ABC_ATPase"/>
    <property type="match status" value="1"/>
</dbReference>
<dbReference type="InterPro" id="IPR049069">
    <property type="entry name" value="MRB1590-like_C"/>
</dbReference>
<dbReference type="Proteomes" id="UP000270616">
    <property type="component" value="Unassembled WGS sequence"/>
</dbReference>
<reference evidence="5 6" key="1">
    <citation type="submission" date="2018-10" db="EMBL/GenBank/DDBJ databases">
        <title>Kocuria sp. M5W7-7, whole genome shotgun sequence.</title>
        <authorList>
            <person name="Tuo L."/>
        </authorList>
    </citation>
    <scope>NUCLEOTIDE SEQUENCE [LARGE SCALE GENOMIC DNA]</scope>
    <source>
        <strain evidence="5 6">M5W7-7</strain>
    </source>
</reference>
<dbReference type="InterPro" id="IPR046833">
    <property type="entry name" value="ABC_N"/>
</dbReference>
<keyword evidence="6" id="KW-1185">Reference proteome</keyword>
<feature type="domain" description="MRB1590-like C-terminal" evidence="4">
    <location>
        <begin position="491"/>
        <end position="595"/>
    </location>
</feature>
<evidence type="ECO:0000256" key="1">
    <source>
        <dbReference type="SAM" id="MobiDB-lite"/>
    </source>
</evidence>